<comment type="caution">
    <text evidence="2">The sequence shown here is derived from an EMBL/GenBank/DDBJ whole genome shotgun (WGS) entry which is preliminary data.</text>
</comment>
<dbReference type="EMBL" id="CAJNIZ010026714">
    <property type="protein sequence ID" value="CAE7494519.1"/>
    <property type="molecule type" value="Genomic_DNA"/>
</dbReference>
<dbReference type="AlphaFoldDB" id="A0A812SWP9"/>
<feature type="region of interest" description="Disordered" evidence="1">
    <location>
        <begin position="124"/>
        <end position="147"/>
    </location>
</feature>
<dbReference type="OrthoDB" id="429892at2759"/>
<gene>
    <name evidence="2" type="primary">cyb5r2</name>
    <name evidence="2" type="ORF">SPIL2461_LOCUS12753</name>
</gene>
<organism evidence="2 3">
    <name type="scientific">Symbiodinium pilosum</name>
    <name type="common">Dinoflagellate</name>
    <dbReference type="NCBI Taxonomy" id="2952"/>
    <lineage>
        <taxon>Eukaryota</taxon>
        <taxon>Sar</taxon>
        <taxon>Alveolata</taxon>
        <taxon>Dinophyceae</taxon>
        <taxon>Suessiales</taxon>
        <taxon>Symbiodiniaceae</taxon>
        <taxon>Symbiodinium</taxon>
    </lineage>
</organism>
<protein>
    <submittedName>
        <fullName evidence="2">Cyb5r2 protein</fullName>
    </submittedName>
</protein>
<sequence length="320" mass="36710">MSGACGATNMAEQLELFVQMAAAPPPKKNLVSSEAFTTAECETDISLAKLADWEEMESELYAEDDAVIDANFQRYKAMWDEEKQLDEELDTLRAQLKQDKAYNHRENQAHQQKVKKLQQTLQKVKKEDASRKKASESQVGKMKEQLQDEKEELTQKLEQARDLNKRLKQKLDAPALIESKETTKRLKSDLHTLNLALSDEASKAKLLVQEFEANSAIQRVRHIEVEQLTQQLETLQKKLDTLRATASKRAQKIRDMSRQRDEMLEKKDDEKEFVRALRCKHKVARTKFEDLQGIARTTTTLSKSTRSSKVASSKSDENQV</sequence>
<evidence type="ECO:0000313" key="3">
    <source>
        <dbReference type="Proteomes" id="UP000649617"/>
    </source>
</evidence>
<feature type="region of interest" description="Disordered" evidence="1">
    <location>
        <begin position="295"/>
        <end position="320"/>
    </location>
</feature>
<evidence type="ECO:0000256" key="1">
    <source>
        <dbReference type="SAM" id="MobiDB-lite"/>
    </source>
</evidence>
<evidence type="ECO:0000313" key="2">
    <source>
        <dbReference type="EMBL" id="CAE7494519.1"/>
    </source>
</evidence>
<accession>A0A812SWP9</accession>
<feature type="compositionally biased region" description="Low complexity" evidence="1">
    <location>
        <begin position="296"/>
        <end position="313"/>
    </location>
</feature>
<reference evidence="2" key="1">
    <citation type="submission" date="2021-02" db="EMBL/GenBank/DDBJ databases">
        <authorList>
            <person name="Dougan E. K."/>
            <person name="Rhodes N."/>
            <person name="Thang M."/>
            <person name="Chan C."/>
        </authorList>
    </citation>
    <scope>NUCLEOTIDE SEQUENCE</scope>
</reference>
<name>A0A812SWP9_SYMPI</name>
<dbReference type="Proteomes" id="UP000649617">
    <property type="component" value="Unassembled WGS sequence"/>
</dbReference>
<keyword evidence="3" id="KW-1185">Reference proteome</keyword>
<proteinExistence type="predicted"/>